<keyword evidence="3" id="KW-1185">Reference proteome</keyword>
<comment type="caution">
    <text evidence="2">The sequence shown here is derived from an EMBL/GenBank/DDBJ whole genome shotgun (WGS) entry which is preliminary data.</text>
</comment>
<evidence type="ECO:0000313" key="2">
    <source>
        <dbReference type="EMBL" id="TNN04671.1"/>
    </source>
</evidence>
<feature type="region of interest" description="Disordered" evidence="1">
    <location>
        <begin position="34"/>
        <end position="58"/>
    </location>
</feature>
<proteinExistence type="predicted"/>
<dbReference type="EMBL" id="SKCS01001185">
    <property type="protein sequence ID" value="TNN04671.1"/>
    <property type="molecule type" value="Genomic_DNA"/>
</dbReference>
<evidence type="ECO:0000313" key="3">
    <source>
        <dbReference type="Proteomes" id="UP000311919"/>
    </source>
</evidence>
<accession>A0A4Z2CKD8</accession>
<reference evidence="2 3" key="1">
    <citation type="submission" date="2019-03" db="EMBL/GenBank/DDBJ databases">
        <title>An improved genome assembly of the fluke Schistosoma japonicum.</title>
        <authorList>
            <person name="Hu W."/>
            <person name="Luo F."/>
            <person name="Yin M."/>
            <person name="Mo X."/>
            <person name="Sun C."/>
            <person name="Wu Q."/>
            <person name="Zhu B."/>
            <person name="Xiang M."/>
            <person name="Wang J."/>
            <person name="Wang Y."/>
            <person name="Zhang T."/>
            <person name="Xu B."/>
            <person name="Zheng H."/>
            <person name="Feng Z."/>
        </authorList>
    </citation>
    <scope>NUCLEOTIDE SEQUENCE [LARGE SCALE GENOMIC DNA]</scope>
    <source>
        <strain evidence="2">HuSjv2</strain>
        <tissue evidence="2">Worms</tissue>
    </source>
</reference>
<name>A0A4Z2CKD8_SCHJA</name>
<organism evidence="2 3">
    <name type="scientific">Schistosoma japonicum</name>
    <name type="common">Blood fluke</name>
    <dbReference type="NCBI Taxonomy" id="6182"/>
    <lineage>
        <taxon>Eukaryota</taxon>
        <taxon>Metazoa</taxon>
        <taxon>Spiralia</taxon>
        <taxon>Lophotrochozoa</taxon>
        <taxon>Platyhelminthes</taxon>
        <taxon>Trematoda</taxon>
        <taxon>Digenea</taxon>
        <taxon>Strigeidida</taxon>
        <taxon>Schistosomatoidea</taxon>
        <taxon>Schistosomatidae</taxon>
        <taxon>Schistosoma</taxon>
    </lineage>
</organism>
<evidence type="ECO:0000256" key="1">
    <source>
        <dbReference type="SAM" id="MobiDB-lite"/>
    </source>
</evidence>
<dbReference type="AlphaFoldDB" id="A0A4Z2CKD8"/>
<feature type="non-terminal residue" evidence="2">
    <location>
        <position position="58"/>
    </location>
</feature>
<gene>
    <name evidence="2" type="ORF">EWB00_000610</name>
</gene>
<dbReference type="Proteomes" id="UP000311919">
    <property type="component" value="Unassembled WGS sequence"/>
</dbReference>
<sequence length="58" mass="6589">MRDKRTKEQTARTGLISSTNLFFQAVFLDQSEEIHDERDDTDSVVLGEPPVPKSRIIA</sequence>
<protein>
    <submittedName>
        <fullName evidence="2">Uncharacterized protein</fullName>
    </submittedName>
</protein>